<name>A0A365H498_9ACTN</name>
<protein>
    <submittedName>
        <fullName evidence="1">Uncharacterized protein</fullName>
    </submittedName>
</protein>
<dbReference type="OrthoDB" id="3694146at2"/>
<dbReference type="Proteomes" id="UP000251891">
    <property type="component" value="Unassembled WGS sequence"/>
</dbReference>
<dbReference type="EMBL" id="QLYX01000008">
    <property type="protein sequence ID" value="RAY13838.1"/>
    <property type="molecule type" value="Genomic_DNA"/>
</dbReference>
<comment type="caution">
    <text evidence="1">The sequence shown here is derived from an EMBL/GenBank/DDBJ whole genome shotgun (WGS) entry which is preliminary data.</text>
</comment>
<accession>A0A365H498</accession>
<sequence length="83" mass="9164">MADDEEPIAIGEALAGIKVLPLLEGWTALAAIVLVKCIDEEGRPSWAFRTTDGLNDEELLGALTVRTDMLRRDLLASYYDQDE</sequence>
<gene>
    <name evidence="1" type="ORF">DPM19_18500</name>
</gene>
<evidence type="ECO:0000313" key="2">
    <source>
        <dbReference type="Proteomes" id="UP000251891"/>
    </source>
</evidence>
<dbReference type="RefSeq" id="WP_111869376.1">
    <property type="nucleotide sequence ID" value="NZ_QLYX01000008.1"/>
</dbReference>
<proteinExistence type="predicted"/>
<dbReference type="AlphaFoldDB" id="A0A365H498"/>
<organism evidence="1 2">
    <name type="scientific">Actinomadura craniellae</name>
    <dbReference type="NCBI Taxonomy" id="2231787"/>
    <lineage>
        <taxon>Bacteria</taxon>
        <taxon>Bacillati</taxon>
        <taxon>Actinomycetota</taxon>
        <taxon>Actinomycetes</taxon>
        <taxon>Streptosporangiales</taxon>
        <taxon>Thermomonosporaceae</taxon>
        <taxon>Actinomadura</taxon>
    </lineage>
</organism>
<reference evidence="1 2" key="1">
    <citation type="submission" date="2018-06" db="EMBL/GenBank/DDBJ databases">
        <title>Actinomadura craniellae sp. nov. isolated from marine sponge Craniella sp.</title>
        <authorList>
            <person name="Li L."/>
            <person name="Xu Q.H."/>
            <person name="Lin H.W."/>
            <person name="Lu Y.H."/>
        </authorList>
    </citation>
    <scope>NUCLEOTIDE SEQUENCE [LARGE SCALE GENOMIC DNA]</scope>
    <source>
        <strain evidence="1 2">LHW63021</strain>
    </source>
</reference>
<keyword evidence="2" id="KW-1185">Reference proteome</keyword>
<evidence type="ECO:0000313" key="1">
    <source>
        <dbReference type="EMBL" id="RAY13838.1"/>
    </source>
</evidence>